<evidence type="ECO:0000313" key="2">
    <source>
        <dbReference type="Proteomes" id="UP001156441"/>
    </source>
</evidence>
<proteinExistence type="predicted"/>
<comment type="caution">
    <text evidence="1">The sequence shown here is derived from an EMBL/GenBank/DDBJ whole genome shotgun (WGS) entry which is preliminary data.</text>
</comment>
<accession>A0ABT2J4I8</accession>
<organism evidence="1 2">
    <name type="scientific">Actinophytocola gossypii</name>
    <dbReference type="NCBI Taxonomy" id="2812003"/>
    <lineage>
        <taxon>Bacteria</taxon>
        <taxon>Bacillati</taxon>
        <taxon>Actinomycetota</taxon>
        <taxon>Actinomycetes</taxon>
        <taxon>Pseudonocardiales</taxon>
        <taxon>Pseudonocardiaceae</taxon>
    </lineage>
</organism>
<protein>
    <submittedName>
        <fullName evidence="1">ABC transporter substrate-binding protein</fullName>
    </submittedName>
</protein>
<dbReference type="EMBL" id="JAFFZE010000006">
    <property type="protein sequence ID" value="MCT2582693.1"/>
    <property type="molecule type" value="Genomic_DNA"/>
</dbReference>
<gene>
    <name evidence="1" type="ORF">JT362_06100</name>
</gene>
<dbReference type="SUPFAM" id="SSF53850">
    <property type="entry name" value="Periplasmic binding protein-like II"/>
    <property type="match status" value="1"/>
</dbReference>
<dbReference type="Gene3D" id="3.40.190.10">
    <property type="entry name" value="Periplasmic binding protein-like II"/>
    <property type="match status" value="2"/>
</dbReference>
<dbReference type="Pfam" id="PF13379">
    <property type="entry name" value="NMT1_2"/>
    <property type="match status" value="1"/>
</dbReference>
<name>A0ABT2J4I8_9PSEU</name>
<dbReference type="PANTHER" id="PTHR30024">
    <property type="entry name" value="ALIPHATIC SULFONATES-BINDING PROTEIN-RELATED"/>
    <property type="match status" value="1"/>
</dbReference>
<sequence length="351" mass="37208">MPNVSPGRGLRSRLPLVATALTLVTTLSSCGLLGGSDDESETPSGGNGNLETTDLTISIMKPTDLAPFHLAMQEGFFEDEGLNVTPVDAPSGQDSLNMLMGGDVDIAYSSYTPFFLMEAQKLAQDKGGIKLVADASSAGPNSCVVVATSNSKVKRIEDMEGAKVAVTAENTISDLLVKSALKSNGFNEEQIKSIQWIETPFPQTAEVLSSGAVDAAFATEPFIQDTEKRAGAAPIFDTAVGPTADMPTAGYGSTGQFVEENPNTIDAFQRAMQRATDLALSDRGLVEPLLVEFAGVDEETAKMATLLTFQSKLDESRLQRVPDLMLEFGVINEKLDVSTMIVPTAPLESES</sequence>
<dbReference type="RefSeq" id="WP_260190033.1">
    <property type="nucleotide sequence ID" value="NZ_JAFFZE010000006.1"/>
</dbReference>
<evidence type="ECO:0000313" key="1">
    <source>
        <dbReference type="EMBL" id="MCT2582693.1"/>
    </source>
</evidence>
<reference evidence="1 2" key="1">
    <citation type="submission" date="2021-02" db="EMBL/GenBank/DDBJ databases">
        <title>Actinophytocola xerophila sp. nov., isolated from soil of cotton cropping field.</title>
        <authorList>
            <person name="Huang R."/>
            <person name="Chen X."/>
            <person name="Ge X."/>
            <person name="Liu W."/>
        </authorList>
    </citation>
    <scope>NUCLEOTIDE SEQUENCE [LARGE SCALE GENOMIC DNA]</scope>
    <source>
        <strain evidence="1 2">S1-96</strain>
    </source>
</reference>
<keyword evidence="2" id="KW-1185">Reference proteome</keyword>
<dbReference type="Proteomes" id="UP001156441">
    <property type="component" value="Unassembled WGS sequence"/>
</dbReference>